<evidence type="ECO:0000259" key="4">
    <source>
        <dbReference type="PROSITE" id="PS51118"/>
    </source>
</evidence>
<gene>
    <name evidence="5" type="ORF">AX660_00395</name>
</gene>
<reference evidence="6" key="1">
    <citation type="submission" date="2016-02" db="EMBL/GenBank/DDBJ databases">
        <authorList>
            <person name="Schultz-Johansen M."/>
            <person name="Glaring M.A."/>
            <person name="Bech P.K."/>
            <person name="Stougaard P."/>
        </authorList>
    </citation>
    <scope>NUCLEOTIDE SEQUENCE [LARGE SCALE GENOMIC DNA]</scope>
    <source>
        <strain evidence="6">S66</strain>
    </source>
</reference>
<keyword evidence="6" id="KW-1185">Reference proteome</keyword>
<keyword evidence="1" id="KW-0805">Transcription regulation</keyword>
<dbReference type="PROSITE" id="PS51118">
    <property type="entry name" value="HTH_HXLR"/>
    <property type="match status" value="1"/>
</dbReference>
<keyword evidence="2" id="KW-0238">DNA-binding</keyword>
<keyword evidence="3" id="KW-0804">Transcription</keyword>
<dbReference type="SUPFAM" id="SSF46785">
    <property type="entry name" value="Winged helix' DNA-binding domain"/>
    <property type="match status" value="1"/>
</dbReference>
<proteinExistence type="predicted"/>
<name>A0A136A6U8_9ALTE</name>
<evidence type="ECO:0000256" key="2">
    <source>
        <dbReference type="ARBA" id="ARBA00023125"/>
    </source>
</evidence>
<accession>A0A136A6U8</accession>
<dbReference type="SUPFAM" id="SSF55718">
    <property type="entry name" value="SCP-like"/>
    <property type="match status" value="1"/>
</dbReference>
<dbReference type="InterPro" id="IPR002577">
    <property type="entry name" value="HTH_HxlR"/>
</dbReference>
<dbReference type="STRING" id="1799789.AX660_00395"/>
<evidence type="ECO:0000313" key="5">
    <source>
        <dbReference type="EMBL" id="KXI30959.1"/>
    </source>
</evidence>
<dbReference type="InterPro" id="IPR036527">
    <property type="entry name" value="SCP2_sterol-bd_dom_sf"/>
</dbReference>
<organism evidence="5 6">
    <name type="scientific">Paraglaciecola hydrolytica</name>
    <dbReference type="NCBI Taxonomy" id="1799789"/>
    <lineage>
        <taxon>Bacteria</taxon>
        <taxon>Pseudomonadati</taxon>
        <taxon>Pseudomonadota</taxon>
        <taxon>Gammaproteobacteria</taxon>
        <taxon>Alteromonadales</taxon>
        <taxon>Alteromonadaceae</taxon>
        <taxon>Paraglaciecola</taxon>
    </lineage>
</organism>
<feature type="domain" description="HTH hxlR-type" evidence="4">
    <location>
        <begin position="7"/>
        <end position="104"/>
    </location>
</feature>
<dbReference type="InterPro" id="IPR036388">
    <property type="entry name" value="WH-like_DNA-bd_sf"/>
</dbReference>
<dbReference type="Pfam" id="PF01638">
    <property type="entry name" value="HxlR"/>
    <property type="match status" value="1"/>
</dbReference>
<dbReference type="Gene3D" id="1.10.10.10">
    <property type="entry name" value="Winged helix-like DNA-binding domain superfamily/Winged helix DNA-binding domain"/>
    <property type="match status" value="1"/>
</dbReference>
<dbReference type="Proteomes" id="UP000070299">
    <property type="component" value="Unassembled WGS sequence"/>
</dbReference>
<dbReference type="GO" id="GO:0003677">
    <property type="term" value="F:DNA binding"/>
    <property type="evidence" value="ECO:0007669"/>
    <property type="project" value="UniProtKB-KW"/>
</dbReference>
<dbReference type="PANTHER" id="PTHR33204:SF18">
    <property type="entry name" value="TRANSCRIPTIONAL REGULATORY PROTEIN"/>
    <property type="match status" value="1"/>
</dbReference>
<evidence type="ECO:0000256" key="1">
    <source>
        <dbReference type="ARBA" id="ARBA00023015"/>
    </source>
</evidence>
<dbReference type="RefSeq" id="WP_068370844.1">
    <property type="nucleotide sequence ID" value="NZ_LSNE01000001.1"/>
</dbReference>
<dbReference type="InterPro" id="IPR036390">
    <property type="entry name" value="WH_DNA-bd_sf"/>
</dbReference>
<dbReference type="Gene3D" id="3.30.1050.10">
    <property type="entry name" value="SCP2 sterol-binding domain"/>
    <property type="match status" value="1"/>
</dbReference>
<evidence type="ECO:0000313" key="6">
    <source>
        <dbReference type="Proteomes" id="UP000070299"/>
    </source>
</evidence>
<comment type="caution">
    <text evidence="5">The sequence shown here is derived from an EMBL/GenBank/DDBJ whole genome shotgun (WGS) entry which is preliminary data.</text>
</comment>
<evidence type="ECO:0000256" key="3">
    <source>
        <dbReference type="ARBA" id="ARBA00023163"/>
    </source>
</evidence>
<dbReference type="PANTHER" id="PTHR33204">
    <property type="entry name" value="TRANSCRIPTIONAL REGULATOR, MARR FAMILY"/>
    <property type="match status" value="1"/>
</dbReference>
<dbReference type="EMBL" id="LSNE01000001">
    <property type="protein sequence ID" value="KXI30959.1"/>
    <property type="molecule type" value="Genomic_DNA"/>
</dbReference>
<sequence>MEFGQFCPIAKSAEIIGEKWTMLIIRELLMGSTRFSELQRGLSLISPALLTKRLQMLADYGLLVKKKIVGQKGYEYFPTNSAKELLPIFIDIGNWGMRWTRQYLTSNDFDPDFLMLYLKRSIQTENLPGNETIVKFNFTDIEQQPNWWIIVNGQVVDLCTIDPGREVDVYFTCTVKCLSDVWMGESTYPKEINNGSLKIVGRSELTKNISSWLHNCMFAKQKSTL</sequence>
<dbReference type="AlphaFoldDB" id="A0A136A6U8"/>
<dbReference type="OrthoDB" id="9807069at2"/>
<protein>
    <submittedName>
        <fullName evidence="5">HxlR family transcriptional regulator</fullName>
    </submittedName>
</protein>